<evidence type="ECO:0000256" key="4">
    <source>
        <dbReference type="ARBA" id="ARBA00022833"/>
    </source>
</evidence>
<keyword evidence="10" id="KW-1185">Reference proteome</keyword>
<dbReference type="Pfam" id="PF08600">
    <property type="entry name" value="NuBaID_C"/>
    <property type="match status" value="1"/>
</dbReference>
<evidence type="ECO:0000256" key="6">
    <source>
        <dbReference type="SAM" id="MobiDB-lite"/>
    </source>
</evidence>
<name>A0A8E2F028_9PEZI</name>
<dbReference type="Pfam" id="PF07967">
    <property type="entry name" value="zf-C3HC"/>
    <property type="match status" value="1"/>
</dbReference>
<protein>
    <submittedName>
        <fullName evidence="9">Zf-C3HC-domain-containing protein</fullName>
    </submittedName>
</protein>
<dbReference type="GO" id="GO:0008270">
    <property type="term" value="F:zinc ion binding"/>
    <property type="evidence" value="ECO:0007669"/>
    <property type="project" value="UniProtKB-KW"/>
</dbReference>
<proteinExistence type="predicted"/>
<feature type="region of interest" description="Disordered" evidence="6">
    <location>
        <begin position="406"/>
        <end position="431"/>
    </location>
</feature>
<comment type="subcellular location">
    <subcellularLocation>
        <location evidence="1">Nucleus</location>
    </subcellularLocation>
</comment>
<feature type="compositionally biased region" description="Polar residues" evidence="6">
    <location>
        <begin position="408"/>
        <end position="418"/>
    </location>
</feature>
<evidence type="ECO:0000259" key="7">
    <source>
        <dbReference type="Pfam" id="PF07967"/>
    </source>
</evidence>
<dbReference type="Proteomes" id="UP000250140">
    <property type="component" value="Unassembled WGS sequence"/>
</dbReference>
<feature type="domain" description="NuBaID C-terminal" evidence="8">
    <location>
        <begin position="306"/>
        <end position="401"/>
    </location>
</feature>
<reference evidence="9 10" key="1">
    <citation type="journal article" date="2016" name="Nat. Commun.">
        <title>Ectomycorrhizal ecology is imprinted in the genome of the dominant symbiotic fungus Cenococcum geophilum.</title>
        <authorList>
            <consortium name="DOE Joint Genome Institute"/>
            <person name="Peter M."/>
            <person name="Kohler A."/>
            <person name="Ohm R.A."/>
            <person name="Kuo A."/>
            <person name="Krutzmann J."/>
            <person name="Morin E."/>
            <person name="Arend M."/>
            <person name="Barry K.W."/>
            <person name="Binder M."/>
            <person name="Choi C."/>
            <person name="Clum A."/>
            <person name="Copeland A."/>
            <person name="Grisel N."/>
            <person name="Haridas S."/>
            <person name="Kipfer T."/>
            <person name="LaButti K."/>
            <person name="Lindquist E."/>
            <person name="Lipzen A."/>
            <person name="Maire R."/>
            <person name="Meier B."/>
            <person name="Mihaltcheva S."/>
            <person name="Molinier V."/>
            <person name="Murat C."/>
            <person name="Poggeler S."/>
            <person name="Quandt C.A."/>
            <person name="Sperisen C."/>
            <person name="Tritt A."/>
            <person name="Tisserant E."/>
            <person name="Crous P.W."/>
            <person name="Henrissat B."/>
            <person name="Nehls U."/>
            <person name="Egli S."/>
            <person name="Spatafora J.W."/>
            <person name="Grigoriev I.V."/>
            <person name="Martin F.M."/>
        </authorList>
    </citation>
    <scope>NUCLEOTIDE SEQUENCE [LARGE SCALE GENOMIC DNA]</scope>
    <source>
        <strain evidence="9 10">CBS 207.34</strain>
    </source>
</reference>
<dbReference type="GO" id="GO:0005634">
    <property type="term" value="C:nucleus"/>
    <property type="evidence" value="ECO:0007669"/>
    <property type="project" value="UniProtKB-SubCell"/>
</dbReference>
<accession>A0A8E2F028</accession>
<evidence type="ECO:0000313" key="10">
    <source>
        <dbReference type="Proteomes" id="UP000250140"/>
    </source>
</evidence>
<evidence type="ECO:0000256" key="2">
    <source>
        <dbReference type="ARBA" id="ARBA00022723"/>
    </source>
</evidence>
<evidence type="ECO:0000256" key="5">
    <source>
        <dbReference type="ARBA" id="ARBA00023242"/>
    </source>
</evidence>
<feature type="region of interest" description="Disordered" evidence="6">
    <location>
        <begin position="24"/>
        <end position="116"/>
    </location>
</feature>
<dbReference type="InterPro" id="IPR012935">
    <property type="entry name" value="NuBaID_N"/>
</dbReference>
<evidence type="ECO:0000256" key="1">
    <source>
        <dbReference type="ARBA" id="ARBA00004123"/>
    </source>
</evidence>
<keyword evidence="4" id="KW-0862">Zinc</keyword>
<evidence type="ECO:0000256" key="3">
    <source>
        <dbReference type="ARBA" id="ARBA00022771"/>
    </source>
</evidence>
<feature type="domain" description="C3HC-type" evidence="7">
    <location>
        <begin position="116"/>
        <end position="257"/>
    </location>
</feature>
<evidence type="ECO:0000259" key="8">
    <source>
        <dbReference type="Pfam" id="PF08600"/>
    </source>
</evidence>
<keyword evidence="2" id="KW-0479">Metal-binding</keyword>
<dbReference type="EMBL" id="KV749717">
    <property type="protein sequence ID" value="OCL08097.1"/>
    <property type="molecule type" value="Genomic_DNA"/>
</dbReference>
<keyword evidence="3" id="KW-0863">Zinc-finger</keyword>
<dbReference type="InterPro" id="IPR013909">
    <property type="entry name" value="NuBaID_C"/>
</dbReference>
<evidence type="ECO:0000313" key="9">
    <source>
        <dbReference type="EMBL" id="OCL08097.1"/>
    </source>
</evidence>
<dbReference type="OrthoDB" id="2592092at2759"/>
<dbReference type="PANTHER" id="PTHR15835:SF6">
    <property type="entry name" value="ZINC FINGER C3HC-TYPE PROTEIN 1"/>
    <property type="match status" value="1"/>
</dbReference>
<gene>
    <name evidence="9" type="ORF">AOQ84DRAFT_340859</name>
</gene>
<organism evidence="9 10">
    <name type="scientific">Glonium stellatum</name>
    <dbReference type="NCBI Taxonomy" id="574774"/>
    <lineage>
        <taxon>Eukaryota</taxon>
        <taxon>Fungi</taxon>
        <taxon>Dikarya</taxon>
        <taxon>Ascomycota</taxon>
        <taxon>Pezizomycotina</taxon>
        <taxon>Dothideomycetes</taxon>
        <taxon>Pleosporomycetidae</taxon>
        <taxon>Gloniales</taxon>
        <taxon>Gloniaceae</taxon>
        <taxon>Glonium</taxon>
    </lineage>
</organism>
<sequence length="455" mass="50850">MAAPVALNTTKRKFHKLLDNLTANKSQTSLVSVRDDPDGSTGSLTTAPAEPPPKRSRLSDLSMERPPSAAGGRARPLSRDSLLPRNSPERPGSVRLVGPQAGEGPSTPRKTPNYAPYSHDQFLARLKTFADVRLWSTKPDRIGEVEWAKQGWICEGWNTVACKGGCEQRVVVILRPKRKDKDGKEIDNSEDMSMEVEDELVNRYSDIIVTGHTEHCLWRKAGCKRDIYHIPIARRDRCEQDLFRRFQSLIAIEAHLPPPESITYPGEPPETISTFLPASFFAIADVSETQAIPDGIASSSPPNTIALAFALFGWSGVRQEGLNLIVCDHCFQRVGLWLYTKERIQQISLKVDVEESHLRLNLLEAHREHCPWKNPESQHNPVDGQLANTPAWKTLQYILGASKRKSPTLGQSLTSQKSPVHHPQVDKTDKITDTWKRLKSRLKSTTSKRTSNIGS</sequence>
<dbReference type="PANTHER" id="PTHR15835">
    <property type="entry name" value="NUCLEAR-INTERACTING PARTNER OF ALK"/>
    <property type="match status" value="1"/>
</dbReference>
<dbReference type="AlphaFoldDB" id="A0A8E2F028"/>
<keyword evidence="5" id="KW-0539">Nucleus</keyword>